<dbReference type="Proteomes" id="UP001234202">
    <property type="component" value="Unassembled WGS sequence"/>
</dbReference>
<name>A0ACC2XXH0_9TREE</name>
<accession>A0ACC2XXH0</accession>
<sequence>MHGNNGAPFRSVLGSASPEVPAVKHSTQMLFGSSPLTDPEDDFTDEQGVPDSGDLPAELVPSSQPAEREDVVLDTQEKVLLSQRTDGDSSRPREEPATAPDSNSEHDISSCDKSQEPGEIRTVSNTEDLGTEPQRADVIKDSALPEATANEVHEVLMEDRAEEKTEDLEPENTAMMQTIGETGSEAVKETTDVDGIDQTKMKVDVPDDEFDDEFDNDLWFDAACLKSFDALDTPAGLASKIEVQQSTEPRASPHVSSLFQTAAGGDLARVSEAAKATVRSLLDHRDEPPLPHERSIADQEEEHHTDTNAVESFIDTRPPEQLKENEIPAVVGFSTARGKKVDIPTTDIAAKNARVAKLMQELMDIKNEAVVVEPINDIPKKASLFTSANGSSMAPISAFAESAVSAIFTDSEAPFDMPTNEISAASDVLNQKQAPATTVFTRPESGPPATPLMARRFAGAPGNESGSKSSVNQESMDYPLLPSNASVLSLGVPSISFETPVKPASRHMSPEPSRIPLDTPAVSAIRSGSLQDISNLQPFTPSQQNGSKRFKSPFTSDTNHRVSHMKPLQTPMLSRNVSSASPATSARKGMSPALPRRVGLGMTPRTRSSLVDRPKFISPFKGADADDQRGDIGSPLVKSRPAMRTIFSAPAPTRAIPDTRSERHCFDLTCK</sequence>
<dbReference type="EMBL" id="JASBWV010000002">
    <property type="protein sequence ID" value="KAJ9127502.1"/>
    <property type="molecule type" value="Genomic_DNA"/>
</dbReference>
<protein>
    <submittedName>
        <fullName evidence="1">Uncharacterized protein</fullName>
    </submittedName>
</protein>
<evidence type="ECO:0000313" key="2">
    <source>
        <dbReference type="Proteomes" id="UP001234202"/>
    </source>
</evidence>
<comment type="caution">
    <text evidence="1">The sequence shown here is derived from an EMBL/GenBank/DDBJ whole genome shotgun (WGS) entry which is preliminary data.</text>
</comment>
<gene>
    <name evidence="1" type="ORF">QFC24_000911</name>
</gene>
<reference evidence="1" key="1">
    <citation type="submission" date="2023-04" db="EMBL/GenBank/DDBJ databases">
        <title>Draft Genome sequencing of Naganishia species isolated from polar environments using Oxford Nanopore Technology.</title>
        <authorList>
            <person name="Leo P."/>
            <person name="Venkateswaran K."/>
        </authorList>
    </citation>
    <scope>NUCLEOTIDE SEQUENCE</scope>
    <source>
        <strain evidence="1">DBVPG 5303</strain>
    </source>
</reference>
<proteinExistence type="predicted"/>
<keyword evidence="2" id="KW-1185">Reference proteome</keyword>
<evidence type="ECO:0000313" key="1">
    <source>
        <dbReference type="EMBL" id="KAJ9127502.1"/>
    </source>
</evidence>
<organism evidence="1 2">
    <name type="scientific">Naganishia onofrii</name>
    <dbReference type="NCBI Taxonomy" id="1851511"/>
    <lineage>
        <taxon>Eukaryota</taxon>
        <taxon>Fungi</taxon>
        <taxon>Dikarya</taxon>
        <taxon>Basidiomycota</taxon>
        <taxon>Agaricomycotina</taxon>
        <taxon>Tremellomycetes</taxon>
        <taxon>Filobasidiales</taxon>
        <taxon>Filobasidiaceae</taxon>
        <taxon>Naganishia</taxon>
    </lineage>
</organism>